<dbReference type="Proteomes" id="UP001345013">
    <property type="component" value="Unassembled WGS sequence"/>
</dbReference>
<name>A0ABR0JX16_9EURO</name>
<sequence>MELQLTKEVLLAHPAAVCLLSSLLSFVVDMARITCALAFAALAAAAPLITRQDSDHTQLVAPDGPTEYQISYGPRPYYIVQNMTEGPLKDKLMSCENGPFSVSGWSIGHRGGGTLQIPEESAQSQEAGARMGAGVLECDVAFTSDLQLVCRHSLCDLHTTTDILLRPELAAKCTTPFTPANDTSSATALCCTSDITEAEFLSLCSKMDGSNSSATTPEDYQHGVPSFRTELYDTCATPQSLNGFIDLVDSFPGYRNFTPELKTPPAQVPMPFQGTYTQEQYARDLINAFINKGIAAARVWPQSFLPADVFQWISEFPEFGSQAVYLDEEGDTPETFTAAVARLPSLKAQGLNIIAPPFNYLLTYGDSNNDTIVPSSYATTAKAAGLDIIAWSFERSGPLDRVEATEDYYYSTFAQAVSYDGQLYEVLDILANDIGIIGMFSDWSATTGYFANCFGLTGPVGGSYYNSNGNSSSSTDNSNDNSDNDASSSSNNSNNNGGWPNWE</sequence>
<comment type="caution">
    <text evidence="9">The sequence shown here is derived from an EMBL/GenBank/DDBJ whole genome shotgun (WGS) entry which is preliminary data.</text>
</comment>
<dbReference type="EMBL" id="JAVRRG010000206">
    <property type="protein sequence ID" value="KAK5077677.1"/>
    <property type="molecule type" value="Genomic_DNA"/>
</dbReference>
<keyword evidence="3" id="KW-0732">Signal</keyword>
<evidence type="ECO:0000313" key="10">
    <source>
        <dbReference type="Proteomes" id="UP001345013"/>
    </source>
</evidence>
<dbReference type="InterPro" id="IPR017946">
    <property type="entry name" value="PLC-like_Pdiesterase_TIM-brl"/>
</dbReference>
<comment type="similarity">
    <text evidence="1">Belongs to the glycerophosphoryl diester phosphodiesterase family.</text>
</comment>
<feature type="region of interest" description="Disordered" evidence="7">
    <location>
        <begin position="469"/>
        <end position="503"/>
    </location>
</feature>
<dbReference type="EC" id="3.1.4.46" evidence="2"/>
<dbReference type="InterPro" id="IPR030395">
    <property type="entry name" value="GP_PDE_dom"/>
</dbReference>
<keyword evidence="10" id="KW-1185">Reference proteome</keyword>
<dbReference type="SUPFAM" id="SSF51695">
    <property type="entry name" value="PLC-like phosphodiesterases"/>
    <property type="match status" value="1"/>
</dbReference>
<evidence type="ECO:0000256" key="4">
    <source>
        <dbReference type="ARBA" id="ARBA00022798"/>
    </source>
</evidence>
<evidence type="ECO:0000256" key="5">
    <source>
        <dbReference type="ARBA" id="ARBA00022801"/>
    </source>
</evidence>
<dbReference type="Pfam" id="PF03009">
    <property type="entry name" value="GDPD"/>
    <property type="match status" value="1"/>
</dbReference>
<keyword evidence="4" id="KW-0319">Glycerol metabolism</keyword>
<gene>
    <name evidence="9" type="ORF">LTR24_009433</name>
</gene>
<comment type="catalytic activity">
    <reaction evidence="6">
        <text>a sn-glycero-3-phosphodiester + H2O = an alcohol + sn-glycerol 3-phosphate + H(+)</text>
        <dbReference type="Rhea" id="RHEA:12969"/>
        <dbReference type="ChEBI" id="CHEBI:15377"/>
        <dbReference type="ChEBI" id="CHEBI:15378"/>
        <dbReference type="ChEBI" id="CHEBI:30879"/>
        <dbReference type="ChEBI" id="CHEBI:57597"/>
        <dbReference type="ChEBI" id="CHEBI:83408"/>
        <dbReference type="EC" id="3.1.4.46"/>
    </reaction>
</comment>
<accession>A0ABR0JX16</accession>
<protein>
    <recommendedName>
        <fullName evidence="2">glycerophosphodiester phosphodiesterase</fullName>
        <ecNumber evidence="2">3.1.4.46</ecNumber>
    </recommendedName>
</protein>
<proteinExistence type="inferred from homology"/>
<feature type="compositionally biased region" description="Low complexity" evidence="7">
    <location>
        <begin position="469"/>
        <end position="496"/>
    </location>
</feature>
<organism evidence="9 10">
    <name type="scientific">Lithohypha guttulata</name>
    <dbReference type="NCBI Taxonomy" id="1690604"/>
    <lineage>
        <taxon>Eukaryota</taxon>
        <taxon>Fungi</taxon>
        <taxon>Dikarya</taxon>
        <taxon>Ascomycota</taxon>
        <taxon>Pezizomycotina</taxon>
        <taxon>Eurotiomycetes</taxon>
        <taxon>Chaetothyriomycetidae</taxon>
        <taxon>Chaetothyriales</taxon>
        <taxon>Trichomeriaceae</taxon>
        <taxon>Lithohypha</taxon>
    </lineage>
</organism>
<evidence type="ECO:0000256" key="6">
    <source>
        <dbReference type="ARBA" id="ARBA00047512"/>
    </source>
</evidence>
<evidence type="ECO:0000256" key="1">
    <source>
        <dbReference type="ARBA" id="ARBA00007277"/>
    </source>
</evidence>
<evidence type="ECO:0000259" key="8">
    <source>
        <dbReference type="Pfam" id="PF03009"/>
    </source>
</evidence>
<reference evidence="9 10" key="1">
    <citation type="submission" date="2023-08" db="EMBL/GenBank/DDBJ databases">
        <title>Black Yeasts Isolated from many extreme environments.</title>
        <authorList>
            <person name="Coleine C."/>
            <person name="Stajich J.E."/>
            <person name="Selbmann L."/>
        </authorList>
    </citation>
    <scope>NUCLEOTIDE SEQUENCE [LARGE SCALE GENOMIC DNA]</scope>
    <source>
        <strain evidence="9 10">CCFEE 5885</strain>
    </source>
</reference>
<dbReference type="PANTHER" id="PTHR43620:SF7">
    <property type="entry name" value="GLYCEROPHOSPHODIESTER PHOSPHODIESTERASE GDPD5-RELATED"/>
    <property type="match status" value="1"/>
</dbReference>
<dbReference type="Gene3D" id="3.20.20.190">
    <property type="entry name" value="Phosphatidylinositol (PI) phosphodiesterase"/>
    <property type="match status" value="1"/>
</dbReference>
<evidence type="ECO:0000256" key="7">
    <source>
        <dbReference type="SAM" id="MobiDB-lite"/>
    </source>
</evidence>
<evidence type="ECO:0000256" key="3">
    <source>
        <dbReference type="ARBA" id="ARBA00022729"/>
    </source>
</evidence>
<evidence type="ECO:0000313" key="9">
    <source>
        <dbReference type="EMBL" id="KAK5077677.1"/>
    </source>
</evidence>
<feature type="domain" description="GP-PDE" evidence="8">
    <location>
        <begin position="109"/>
        <end position="203"/>
    </location>
</feature>
<evidence type="ECO:0000256" key="2">
    <source>
        <dbReference type="ARBA" id="ARBA00012247"/>
    </source>
</evidence>
<dbReference type="PANTHER" id="PTHR43620">
    <property type="entry name" value="GLYCEROPHOSPHORYL DIESTER PHOSPHODIESTERASE"/>
    <property type="match status" value="1"/>
</dbReference>
<keyword evidence="5" id="KW-0378">Hydrolase</keyword>